<keyword evidence="3" id="KW-1185">Reference proteome</keyword>
<proteinExistence type="predicted"/>
<organism evidence="2 3">
    <name type="scientific">Penicillium canescens</name>
    <dbReference type="NCBI Taxonomy" id="5083"/>
    <lineage>
        <taxon>Eukaryota</taxon>
        <taxon>Fungi</taxon>
        <taxon>Dikarya</taxon>
        <taxon>Ascomycota</taxon>
        <taxon>Pezizomycotina</taxon>
        <taxon>Eurotiomycetes</taxon>
        <taxon>Eurotiomycetidae</taxon>
        <taxon>Eurotiales</taxon>
        <taxon>Aspergillaceae</taxon>
        <taxon>Penicillium</taxon>
    </lineage>
</organism>
<name>A0AAD6II11_PENCN</name>
<comment type="caution">
    <text evidence="2">The sequence shown here is derived from an EMBL/GenBank/DDBJ whole genome shotgun (WGS) entry which is preliminary data.</text>
</comment>
<dbReference type="AlphaFoldDB" id="A0AAD6II11"/>
<dbReference type="PANTHER" id="PTHR36156">
    <property type="entry name" value="SLR2101 PROTEIN"/>
    <property type="match status" value="1"/>
</dbReference>
<dbReference type="PANTHER" id="PTHR36156:SF3">
    <property type="entry name" value="CUPIN 2 CONSERVED BARREL DOMAIN-CONTAINING PROTEIN"/>
    <property type="match status" value="1"/>
</dbReference>
<evidence type="ECO:0000313" key="2">
    <source>
        <dbReference type="EMBL" id="KAJ6050928.1"/>
    </source>
</evidence>
<dbReference type="Gene3D" id="2.60.120.10">
    <property type="entry name" value="Jelly Rolls"/>
    <property type="match status" value="1"/>
</dbReference>
<feature type="region of interest" description="Disordered" evidence="1">
    <location>
        <begin position="1"/>
        <end position="36"/>
    </location>
</feature>
<gene>
    <name evidence="2" type="ORF">N7460_001462</name>
</gene>
<evidence type="ECO:0000313" key="3">
    <source>
        <dbReference type="Proteomes" id="UP001219568"/>
    </source>
</evidence>
<dbReference type="InterPro" id="IPR047142">
    <property type="entry name" value="OryJ/VirC-like"/>
</dbReference>
<dbReference type="Proteomes" id="UP001219568">
    <property type="component" value="Unassembled WGS sequence"/>
</dbReference>
<dbReference type="InterPro" id="IPR014710">
    <property type="entry name" value="RmlC-like_jellyroll"/>
</dbReference>
<sequence>MADSALPNLYRHYSGNNDDDNTSLPSTENDTDEPPPVVNEFRCDLVTLQCISGRPHAAFGSNTSSNIHIPSIQDPPQVVIQVGGTDVWYIDTSPMSECPMHRITGVDFLVQILGEMEVTHFTGEQQIIRPGDLTIQGSTFTKWRNPSRHQWARMMGFISTAHSIGKEDPPSRARFPNQ</sequence>
<protein>
    <submittedName>
        <fullName evidence="2">Uncharacterized protein</fullName>
    </submittedName>
</protein>
<evidence type="ECO:0000256" key="1">
    <source>
        <dbReference type="SAM" id="MobiDB-lite"/>
    </source>
</evidence>
<dbReference type="EMBL" id="JAQJZL010000002">
    <property type="protein sequence ID" value="KAJ6050928.1"/>
    <property type="molecule type" value="Genomic_DNA"/>
</dbReference>
<accession>A0AAD6II11</accession>
<reference evidence="2" key="2">
    <citation type="submission" date="2023-01" db="EMBL/GenBank/DDBJ databases">
        <authorList>
            <person name="Petersen C."/>
        </authorList>
    </citation>
    <scope>NUCLEOTIDE SEQUENCE</scope>
    <source>
        <strain evidence="2">IBT 15450</strain>
    </source>
</reference>
<reference evidence="2" key="1">
    <citation type="journal article" date="2023" name="IMA Fungus">
        <title>Comparative genomic study of the Penicillium genus elucidates a diverse pangenome and 15 lateral gene transfer events.</title>
        <authorList>
            <person name="Petersen C."/>
            <person name="Sorensen T."/>
            <person name="Nielsen M.R."/>
            <person name="Sondergaard T.E."/>
            <person name="Sorensen J.L."/>
            <person name="Fitzpatrick D.A."/>
            <person name="Frisvad J.C."/>
            <person name="Nielsen K.L."/>
        </authorList>
    </citation>
    <scope>NUCLEOTIDE SEQUENCE</scope>
    <source>
        <strain evidence="2">IBT 15450</strain>
    </source>
</reference>